<dbReference type="AlphaFoldDB" id="A0A5C5FT84"/>
<dbReference type="Proteomes" id="UP000311382">
    <property type="component" value="Unassembled WGS sequence"/>
</dbReference>
<protein>
    <submittedName>
        <fullName evidence="1">Uncharacterized protein</fullName>
    </submittedName>
</protein>
<proteinExistence type="predicted"/>
<name>A0A5C5FT84_9BASI</name>
<keyword evidence="2" id="KW-1185">Reference proteome</keyword>
<evidence type="ECO:0000313" key="2">
    <source>
        <dbReference type="Proteomes" id="UP000311382"/>
    </source>
</evidence>
<dbReference type="EMBL" id="SOZI01000096">
    <property type="protein sequence ID" value="TNY19436.1"/>
    <property type="molecule type" value="Genomic_DNA"/>
</dbReference>
<comment type="caution">
    <text evidence="1">The sequence shown here is derived from an EMBL/GenBank/DDBJ whole genome shotgun (WGS) entry which is preliminary data.</text>
</comment>
<evidence type="ECO:0000313" key="1">
    <source>
        <dbReference type="EMBL" id="TNY19436.1"/>
    </source>
</evidence>
<organism evidence="1 2">
    <name type="scientific">Rhodotorula diobovata</name>
    <dbReference type="NCBI Taxonomy" id="5288"/>
    <lineage>
        <taxon>Eukaryota</taxon>
        <taxon>Fungi</taxon>
        <taxon>Dikarya</taxon>
        <taxon>Basidiomycota</taxon>
        <taxon>Pucciniomycotina</taxon>
        <taxon>Microbotryomycetes</taxon>
        <taxon>Sporidiobolales</taxon>
        <taxon>Sporidiobolaceae</taxon>
        <taxon>Rhodotorula</taxon>
    </lineage>
</organism>
<accession>A0A5C5FT84</accession>
<reference evidence="1 2" key="1">
    <citation type="submission" date="2019-03" db="EMBL/GenBank/DDBJ databases">
        <title>Rhodosporidium diobovatum UCD-FST 08-225 genome sequencing, assembly, and annotation.</title>
        <authorList>
            <person name="Fakankun I.U."/>
            <person name="Fristensky B."/>
            <person name="Levin D.B."/>
        </authorList>
    </citation>
    <scope>NUCLEOTIDE SEQUENCE [LARGE SCALE GENOMIC DNA]</scope>
    <source>
        <strain evidence="1 2">UCD-FST 08-225</strain>
    </source>
</reference>
<sequence length="150" mass="15502">MSERVFAGHGGSRLAHACALVRSARLELCAHAQARAGLPLRNAGARRGRRRLASASWAVFAASAGTGCGTTKSEGTSGVHFTSAVASAAACRRATARAWAEIQLANSQRSAPAKRFPPLQPGPEKVRCLQDAAISSPLLASLVRTTPTSA</sequence>
<gene>
    <name evidence="1" type="ORF">DMC30DRAFT_400496</name>
</gene>